<dbReference type="InterPro" id="IPR013154">
    <property type="entry name" value="ADH-like_N"/>
</dbReference>
<protein>
    <submittedName>
        <fullName evidence="8">Zn-dependent alcohol dehydrogenase</fullName>
    </submittedName>
</protein>
<evidence type="ECO:0000256" key="6">
    <source>
        <dbReference type="RuleBase" id="RU361277"/>
    </source>
</evidence>
<reference evidence="8 9" key="1">
    <citation type="submission" date="2023-11" db="EMBL/GenBank/DDBJ databases">
        <title>30 novel species of actinomycetes from the DSMZ collection.</title>
        <authorList>
            <person name="Nouioui I."/>
        </authorList>
    </citation>
    <scope>NUCLEOTIDE SEQUENCE [LARGE SCALE GENOMIC DNA]</scope>
    <source>
        <strain evidence="8 9">DSM 41524</strain>
    </source>
</reference>
<dbReference type="Pfam" id="PF00107">
    <property type="entry name" value="ADH_zinc_N"/>
    <property type="match status" value="1"/>
</dbReference>
<feature type="domain" description="Enoyl reductase (ER)" evidence="7">
    <location>
        <begin position="21"/>
        <end position="367"/>
    </location>
</feature>
<keyword evidence="2 6" id="KW-0479">Metal-binding</keyword>
<keyword evidence="3 6" id="KW-0862">Zinc</keyword>
<dbReference type="PANTHER" id="PTHR43880">
    <property type="entry name" value="ALCOHOL DEHYDROGENASE"/>
    <property type="match status" value="1"/>
</dbReference>
<evidence type="ECO:0000256" key="1">
    <source>
        <dbReference type="ARBA" id="ARBA00008072"/>
    </source>
</evidence>
<dbReference type="Pfam" id="PF08240">
    <property type="entry name" value="ADH_N"/>
    <property type="match status" value="1"/>
</dbReference>
<evidence type="ECO:0000259" key="7">
    <source>
        <dbReference type="SMART" id="SM00829"/>
    </source>
</evidence>
<comment type="similarity">
    <text evidence="1 6">Belongs to the zinc-containing alcohol dehydrogenase family.</text>
</comment>
<keyword evidence="4" id="KW-0560">Oxidoreductase</keyword>
<accession>A0ABU7Q9J8</accession>
<name>A0ABU7Q9J8_9ACTN</name>
<dbReference type="InterPro" id="IPR036291">
    <property type="entry name" value="NAD(P)-bd_dom_sf"/>
</dbReference>
<dbReference type="SMART" id="SM00829">
    <property type="entry name" value="PKS_ER"/>
    <property type="match status" value="1"/>
</dbReference>
<comment type="cofactor">
    <cofactor evidence="6">
        <name>Zn(2+)</name>
        <dbReference type="ChEBI" id="CHEBI:29105"/>
    </cofactor>
</comment>
<evidence type="ECO:0000256" key="3">
    <source>
        <dbReference type="ARBA" id="ARBA00022833"/>
    </source>
</evidence>
<evidence type="ECO:0000313" key="9">
    <source>
        <dbReference type="Proteomes" id="UP001354709"/>
    </source>
</evidence>
<dbReference type="InterPro" id="IPR011032">
    <property type="entry name" value="GroES-like_sf"/>
</dbReference>
<sequence>MSQATQNYTTDVLAAVVRAPGDPMRVERIRLRDVGPSDIRVRIDATGVCHSDLSLARGVLAQPLPAVLGHEACGTVLEAGAEVTDLAEGDRVILLWITPCGTCAFCLLGESHLCANGSARTQDPYAIDEHGSPVYPGLTVGSFAEQTVVPATAAVKVPDDISTGDAALLGCAVTTGVGAVTKTAAVTQGSSVLVIGLGGVGLAAVQGARLAGASTVIAVDRNSDKAELAAKLGADHFVVADENTKKAIKDLTGKLGVDYAFDCVGSARTIRDAWSMTRRGGTACIVGIGGKDDTVTFNALELFHHARTLVGCVAGSLNAHTDLPHYFDHVRQGKLDLSAMVTGSGTLLDVEPALKEMAAGRGIRTLIAPDGAGSGT</sequence>
<dbReference type="InterPro" id="IPR002328">
    <property type="entry name" value="ADH_Zn_CS"/>
</dbReference>
<dbReference type="PROSITE" id="PS00059">
    <property type="entry name" value="ADH_ZINC"/>
    <property type="match status" value="1"/>
</dbReference>
<evidence type="ECO:0000313" key="8">
    <source>
        <dbReference type="EMBL" id="MEE4598068.1"/>
    </source>
</evidence>
<dbReference type="EMBL" id="JAZBJO010000043">
    <property type="protein sequence ID" value="MEE4598068.1"/>
    <property type="molecule type" value="Genomic_DNA"/>
</dbReference>
<gene>
    <name evidence="8" type="ORF">V2J94_40510</name>
</gene>
<dbReference type="InterPro" id="IPR020843">
    <property type="entry name" value="ER"/>
</dbReference>
<dbReference type="CDD" id="cd08279">
    <property type="entry name" value="Zn_ADH_class_III"/>
    <property type="match status" value="1"/>
</dbReference>
<keyword evidence="9" id="KW-1185">Reference proteome</keyword>
<evidence type="ECO:0000256" key="5">
    <source>
        <dbReference type="ARBA" id="ARBA00023027"/>
    </source>
</evidence>
<evidence type="ECO:0000256" key="2">
    <source>
        <dbReference type="ARBA" id="ARBA00022723"/>
    </source>
</evidence>
<comment type="caution">
    <text evidence="8">The sequence shown here is derived from an EMBL/GenBank/DDBJ whole genome shotgun (WGS) entry which is preliminary data.</text>
</comment>
<dbReference type="PANTHER" id="PTHR43880:SF12">
    <property type="entry name" value="ALCOHOL DEHYDROGENASE CLASS-3"/>
    <property type="match status" value="1"/>
</dbReference>
<dbReference type="SUPFAM" id="SSF51735">
    <property type="entry name" value="NAD(P)-binding Rossmann-fold domains"/>
    <property type="match status" value="1"/>
</dbReference>
<dbReference type="SUPFAM" id="SSF50129">
    <property type="entry name" value="GroES-like"/>
    <property type="match status" value="1"/>
</dbReference>
<dbReference type="InterPro" id="IPR013149">
    <property type="entry name" value="ADH-like_C"/>
</dbReference>
<dbReference type="Gene3D" id="3.90.180.10">
    <property type="entry name" value="Medium-chain alcohol dehydrogenases, catalytic domain"/>
    <property type="match status" value="1"/>
</dbReference>
<keyword evidence="5" id="KW-0520">NAD</keyword>
<dbReference type="Proteomes" id="UP001354709">
    <property type="component" value="Unassembled WGS sequence"/>
</dbReference>
<evidence type="ECO:0000256" key="4">
    <source>
        <dbReference type="ARBA" id="ARBA00023002"/>
    </source>
</evidence>
<organism evidence="8 9">
    <name type="scientific">Streptomyces asiaticus subsp. ignotus</name>
    <dbReference type="NCBI Taxonomy" id="3098222"/>
    <lineage>
        <taxon>Bacteria</taxon>
        <taxon>Bacillati</taxon>
        <taxon>Actinomycetota</taxon>
        <taxon>Actinomycetes</taxon>
        <taxon>Kitasatosporales</taxon>
        <taxon>Streptomycetaceae</taxon>
        <taxon>Streptomyces</taxon>
        <taxon>Streptomyces violaceusniger group</taxon>
    </lineage>
</organism>
<proteinExistence type="inferred from homology"/>
<dbReference type="Gene3D" id="3.40.50.720">
    <property type="entry name" value="NAD(P)-binding Rossmann-like Domain"/>
    <property type="match status" value="1"/>
</dbReference>